<dbReference type="InterPro" id="IPR013766">
    <property type="entry name" value="Thioredoxin_domain"/>
</dbReference>
<dbReference type="InterPro" id="IPR036249">
    <property type="entry name" value="Thioredoxin-like_sf"/>
</dbReference>
<dbReference type="AlphaFoldDB" id="A0A0C2XS09"/>
<organism evidence="2 3">
    <name type="scientific">Serendipita vermifera MAFF 305830</name>
    <dbReference type="NCBI Taxonomy" id="933852"/>
    <lineage>
        <taxon>Eukaryota</taxon>
        <taxon>Fungi</taxon>
        <taxon>Dikarya</taxon>
        <taxon>Basidiomycota</taxon>
        <taxon>Agaricomycotina</taxon>
        <taxon>Agaricomycetes</taxon>
        <taxon>Sebacinales</taxon>
        <taxon>Serendipitaceae</taxon>
        <taxon>Serendipita</taxon>
    </lineage>
</organism>
<reference evidence="2 3" key="1">
    <citation type="submission" date="2014-04" db="EMBL/GenBank/DDBJ databases">
        <authorList>
            <consortium name="DOE Joint Genome Institute"/>
            <person name="Kuo A."/>
            <person name="Zuccaro A."/>
            <person name="Kohler A."/>
            <person name="Nagy L.G."/>
            <person name="Floudas D."/>
            <person name="Copeland A."/>
            <person name="Barry K.W."/>
            <person name="Cichocki N."/>
            <person name="Veneault-Fourrey C."/>
            <person name="LaButti K."/>
            <person name="Lindquist E.A."/>
            <person name="Lipzen A."/>
            <person name="Lundell T."/>
            <person name="Morin E."/>
            <person name="Murat C."/>
            <person name="Sun H."/>
            <person name="Tunlid A."/>
            <person name="Henrissat B."/>
            <person name="Grigoriev I.V."/>
            <person name="Hibbett D.S."/>
            <person name="Martin F."/>
            <person name="Nordberg H.P."/>
            <person name="Cantor M.N."/>
            <person name="Hua S.X."/>
        </authorList>
    </citation>
    <scope>NUCLEOTIDE SEQUENCE [LARGE SCALE GENOMIC DNA]</scope>
    <source>
        <strain evidence="2 3">MAFF 305830</strain>
    </source>
</reference>
<sequence>MARAPSDYAISSPTELAQHPAYSGFLPSQSVYRYKRTLNNSIIMSSPVVEYIKTFEEFNEIIAKDEPSIIDFTASWCGPCKVSSRFSCP</sequence>
<name>A0A0C2XS09_SERVB</name>
<dbReference type="Gene3D" id="3.40.30.10">
    <property type="entry name" value="Glutaredoxin"/>
    <property type="match status" value="1"/>
</dbReference>
<reference evidence="3" key="2">
    <citation type="submission" date="2015-01" db="EMBL/GenBank/DDBJ databases">
        <title>Evolutionary Origins and Diversification of the Mycorrhizal Mutualists.</title>
        <authorList>
            <consortium name="DOE Joint Genome Institute"/>
            <consortium name="Mycorrhizal Genomics Consortium"/>
            <person name="Kohler A."/>
            <person name="Kuo A."/>
            <person name="Nagy L.G."/>
            <person name="Floudas D."/>
            <person name="Copeland A."/>
            <person name="Barry K.W."/>
            <person name="Cichocki N."/>
            <person name="Veneault-Fourrey C."/>
            <person name="LaButti K."/>
            <person name="Lindquist E.A."/>
            <person name="Lipzen A."/>
            <person name="Lundell T."/>
            <person name="Morin E."/>
            <person name="Murat C."/>
            <person name="Riley R."/>
            <person name="Ohm R."/>
            <person name="Sun H."/>
            <person name="Tunlid A."/>
            <person name="Henrissat B."/>
            <person name="Grigoriev I.V."/>
            <person name="Hibbett D.S."/>
            <person name="Martin F."/>
        </authorList>
    </citation>
    <scope>NUCLEOTIDE SEQUENCE [LARGE SCALE GENOMIC DNA]</scope>
    <source>
        <strain evidence="3">MAFF 305830</strain>
    </source>
</reference>
<keyword evidence="3" id="KW-1185">Reference proteome</keyword>
<gene>
    <name evidence="2" type="ORF">M408DRAFT_236980</name>
</gene>
<protein>
    <recommendedName>
        <fullName evidence="1">Thioredoxin domain-containing protein</fullName>
    </recommendedName>
</protein>
<dbReference type="CDD" id="cd02947">
    <property type="entry name" value="TRX_family"/>
    <property type="match status" value="1"/>
</dbReference>
<evidence type="ECO:0000313" key="2">
    <source>
        <dbReference type="EMBL" id="KIM31702.1"/>
    </source>
</evidence>
<accession>A0A0C2XS09</accession>
<dbReference type="HOGENOM" id="CLU_2456180_0_0_1"/>
<evidence type="ECO:0000259" key="1">
    <source>
        <dbReference type="Pfam" id="PF00085"/>
    </source>
</evidence>
<dbReference type="OrthoDB" id="2121326at2759"/>
<evidence type="ECO:0000313" key="3">
    <source>
        <dbReference type="Proteomes" id="UP000054097"/>
    </source>
</evidence>
<dbReference type="EMBL" id="KN824281">
    <property type="protein sequence ID" value="KIM31702.1"/>
    <property type="molecule type" value="Genomic_DNA"/>
</dbReference>
<proteinExistence type="predicted"/>
<feature type="domain" description="Thioredoxin" evidence="1">
    <location>
        <begin position="54"/>
        <end position="81"/>
    </location>
</feature>
<dbReference type="Proteomes" id="UP000054097">
    <property type="component" value="Unassembled WGS sequence"/>
</dbReference>
<dbReference type="Pfam" id="PF00085">
    <property type="entry name" value="Thioredoxin"/>
    <property type="match status" value="1"/>
</dbReference>
<dbReference type="SUPFAM" id="SSF52833">
    <property type="entry name" value="Thioredoxin-like"/>
    <property type="match status" value="1"/>
</dbReference>